<feature type="transmembrane region" description="Helical" evidence="12">
    <location>
        <begin position="414"/>
        <end position="435"/>
    </location>
</feature>
<evidence type="ECO:0000313" key="15">
    <source>
        <dbReference type="Proteomes" id="UP000092443"/>
    </source>
</evidence>
<evidence type="ECO:0000313" key="17">
    <source>
        <dbReference type="RefSeq" id="XP_037896345.1"/>
    </source>
</evidence>
<dbReference type="CDD" id="cd14792">
    <property type="entry name" value="GH27"/>
    <property type="match status" value="1"/>
</dbReference>
<evidence type="ECO:0000256" key="2">
    <source>
        <dbReference type="ARBA" id="ARBA00009743"/>
    </source>
</evidence>
<keyword evidence="12" id="KW-0472">Membrane</keyword>
<keyword evidence="8" id="KW-0325">Glycoprotein</keyword>
<gene>
    <name evidence="16 17 18" type="primary">LOC119641636</name>
</gene>
<comment type="subcellular location">
    <subcellularLocation>
        <location evidence="1">Lysosome</location>
    </subcellularLocation>
</comment>
<evidence type="ECO:0000256" key="6">
    <source>
        <dbReference type="ARBA" id="ARBA00023098"/>
    </source>
</evidence>
<dbReference type="GO" id="GO:0004557">
    <property type="term" value="F:alpha-galactosidase activity"/>
    <property type="evidence" value="ECO:0007669"/>
    <property type="project" value="TreeGrafter"/>
</dbReference>
<proteinExistence type="inferred from homology"/>
<evidence type="ECO:0000256" key="8">
    <source>
        <dbReference type="ARBA" id="ARBA00023180"/>
    </source>
</evidence>
<keyword evidence="12" id="KW-1133">Transmembrane helix</keyword>
<evidence type="ECO:0000256" key="11">
    <source>
        <dbReference type="RuleBase" id="RU361168"/>
    </source>
</evidence>
<reference evidence="16 17" key="1">
    <citation type="submission" date="2025-04" db="UniProtKB">
        <authorList>
            <consortium name="RefSeq"/>
        </authorList>
    </citation>
    <scope>IDENTIFICATION</scope>
    <source>
        <tissue evidence="16 17">Whole body pupa</tissue>
    </source>
</reference>
<feature type="domain" description="Alpha galactosidase A C-terminal" evidence="14">
    <location>
        <begin position="315"/>
        <end position="405"/>
    </location>
</feature>
<dbReference type="InterPro" id="IPR013780">
    <property type="entry name" value="Glyco_hydro_b"/>
</dbReference>
<dbReference type="PANTHER" id="PTHR11452:SF66">
    <property type="entry name" value="ALPHA-GALACTOSIDASE"/>
    <property type="match status" value="1"/>
</dbReference>
<dbReference type="KEGG" id="gfs:119641636"/>
<dbReference type="PANTHER" id="PTHR11452">
    <property type="entry name" value="ALPHA-GALACTOSIDASE/ALPHA-N-ACETYLGALACTOSAMINIDASE"/>
    <property type="match status" value="1"/>
</dbReference>
<evidence type="ECO:0000256" key="10">
    <source>
        <dbReference type="ARBA" id="ARBA00023295"/>
    </source>
</evidence>
<comment type="subunit">
    <text evidence="3 11">Homodimer.</text>
</comment>
<dbReference type="InterPro" id="IPR013785">
    <property type="entry name" value="Aldolase_TIM"/>
</dbReference>
<evidence type="ECO:0000256" key="13">
    <source>
        <dbReference type="SAM" id="SignalP"/>
    </source>
</evidence>
<keyword evidence="4 13" id="KW-0732">Signal</keyword>
<dbReference type="Pfam" id="PF16499">
    <property type="entry name" value="Melibiase_2"/>
    <property type="match status" value="1"/>
</dbReference>
<evidence type="ECO:0000256" key="9">
    <source>
        <dbReference type="ARBA" id="ARBA00023228"/>
    </source>
</evidence>
<accession>A0A9C6E113</accession>
<dbReference type="SUPFAM" id="SSF51011">
    <property type="entry name" value="Glycosyl hydrolase domain"/>
    <property type="match status" value="1"/>
</dbReference>
<keyword evidence="9" id="KW-0458">Lysosome</keyword>
<evidence type="ECO:0000256" key="7">
    <source>
        <dbReference type="ARBA" id="ARBA00023157"/>
    </source>
</evidence>
<evidence type="ECO:0000313" key="18">
    <source>
        <dbReference type="RefSeq" id="XP_037896346.1"/>
    </source>
</evidence>
<dbReference type="AlphaFoldDB" id="A0A9C6E113"/>
<evidence type="ECO:0000313" key="16">
    <source>
        <dbReference type="RefSeq" id="XP_037896344.1"/>
    </source>
</evidence>
<dbReference type="PROSITE" id="PS00512">
    <property type="entry name" value="ALPHA_GALACTOSIDASE"/>
    <property type="match status" value="1"/>
</dbReference>
<keyword evidence="5 11" id="KW-0378">Hydrolase</keyword>
<dbReference type="RefSeq" id="XP_037896346.1">
    <property type="nucleotide sequence ID" value="XM_038040418.1"/>
</dbReference>
<dbReference type="GeneID" id="119641636"/>
<dbReference type="GO" id="GO:0019377">
    <property type="term" value="P:glycolipid catabolic process"/>
    <property type="evidence" value="ECO:0007669"/>
    <property type="project" value="UniProtKB-ARBA"/>
</dbReference>
<dbReference type="EC" id="3.2.1.-" evidence="11"/>
<dbReference type="Gene3D" id="2.60.40.1180">
    <property type="entry name" value="Golgi alpha-mannosidase II"/>
    <property type="match status" value="1"/>
</dbReference>
<evidence type="ECO:0000256" key="12">
    <source>
        <dbReference type="SAM" id="Phobius"/>
    </source>
</evidence>
<evidence type="ECO:0000256" key="5">
    <source>
        <dbReference type="ARBA" id="ARBA00022801"/>
    </source>
</evidence>
<keyword evidence="10 11" id="KW-0326">Glycosidase</keyword>
<organism evidence="15 16">
    <name type="scientific">Glossina fuscipes</name>
    <dbReference type="NCBI Taxonomy" id="7396"/>
    <lineage>
        <taxon>Eukaryota</taxon>
        <taxon>Metazoa</taxon>
        <taxon>Ecdysozoa</taxon>
        <taxon>Arthropoda</taxon>
        <taxon>Hexapoda</taxon>
        <taxon>Insecta</taxon>
        <taxon>Pterygota</taxon>
        <taxon>Neoptera</taxon>
        <taxon>Endopterygota</taxon>
        <taxon>Diptera</taxon>
        <taxon>Brachycera</taxon>
        <taxon>Muscomorpha</taxon>
        <taxon>Hippoboscoidea</taxon>
        <taxon>Glossinidae</taxon>
        <taxon>Glossina</taxon>
    </lineage>
</organism>
<dbReference type="Pfam" id="PF17450">
    <property type="entry name" value="Melibiase_2_C"/>
    <property type="match status" value="1"/>
</dbReference>
<dbReference type="InterPro" id="IPR035373">
    <property type="entry name" value="Melibiase/NAGA_C"/>
</dbReference>
<name>A0A9C6E113_9MUSC</name>
<dbReference type="GO" id="GO:0005764">
    <property type="term" value="C:lysosome"/>
    <property type="evidence" value="ECO:0007669"/>
    <property type="project" value="UniProtKB-SubCell"/>
</dbReference>
<evidence type="ECO:0000256" key="1">
    <source>
        <dbReference type="ARBA" id="ARBA00004371"/>
    </source>
</evidence>
<dbReference type="RefSeq" id="XP_037896345.1">
    <property type="nucleotide sequence ID" value="XM_038040417.1"/>
</dbReference>
<feature type="signal peptide" evidence="13">
    <location>
        <begin position="1"/>
        <end position="20"/>
    </location>
</feature>
<dbReference type="FunFam" id="3.20.20.70:FF:000070">
    <property type="entry name" value="Alpha-galactosidase"/>
    <property type="match status" value="1"/>
</dbReference>
<keyword evidence="15" id="KW-1185">Reference proteome</keyword>
<evidence type="ECO:0000256" key="3">
    <source>
        <dbReference type="ARBA" id="ARBA00011738"/>
    </source>
</evidence>
<keyword evidence="6" id="KW-0443">Lipid metabolism</keyword>
<dbReference type="InterPro" id="IPR000111">
    <property type="entry name" value="Glyco_hydro_27/36_CS"/>
</dbReference>
<dbReference type="GO" id="GO:0016020">
    <property type="term" value="C:membrane"/>
    <property type="evidence" value="ECO:0007669"/>
    <property type="project" value="GOC"/>
</dbReference>
<keyword evidence="7 11" id="KW-1015">Disulfide bond</keyword>
<dbReference type="PRINTS" id="PR00740">
    <property type="entry name" value="GLHYDRLASE27"/>
</dbReference>
<feature type="chain" id="PRO_5044697759" description="Alpha-galactosidase" evidence="13">
    <location>
        <begin position="21"/>
        <end position="442"/>
    </location>
</feature>
<dbReference type="Proteomes" id="UP000092443">
    <property type="component" value="Unplaced"/>
</dbReference>
<dbReference type="RefSeq" id="XP_037896344.1">
    <property type="nucleotide sequence ID" value="XM_038040416.1"/>
</dbReference>
<evidence type="ECO:0000259" key="14">
    <source>
        <dbReference type="Pfam" id="PF17450"/>
    </source>
</evidence>
<dbReference type="SUPFAM" id="SSF51445">
    <property type="entry name" value="(Trans)glycosidases"/>
    <property type="match status" value="1"/>
</dbReference>
<comment type="similarity">
    <text evidence="2 11">Belongs to the glycosyl hydrolase 27 family.</text>
</comment>
<dbReference type="InterPro" id="IPR002241">
    <property type="entry name" value="Glyco_hydro_27"/>
</dbReference>
<evidence type="ECO:0000256" key="4">
    <source>
        <dbReference type="ARBA" id="ARBA00022729"/>
    </source>
</evidence>
<dbReference type="GO" id="GO:0016139">
    <property type="term" value="P:glycoside catabolic process"/>
    <property type="evidence" value="ECO:0007669"/>
    <property type="project" value="TreeGrafter"/>
</dbReference>
<dbReference type="InterPro" id="IPR017853">
    <property type="entry name" value="GH"/>
</dbReference>
<keyword evidence="12" id="KW-0812">Transmembrane</keyword>
<sequence>MRKIQKFLVLLTIMICNCYALENGLARTPPMGWMHWERYRCITDCSKYPDECISEQLFKRTSDYLVSEGYADLGYEYIIIDDCWLEKTRDNITEKLIEDRERFPSGLKALADYIHGKGLKFGLYQDFGTQTCAGYPGVIKHMALDAQSFADWDVDYVKLDGCYADINEMDKGYPEFGRLLNRTGRPMVYSCSWPVYQEDKGKLPNYEALKKHCNLWRNWQDIDDSLESVFKIMDYFSKNQDRIQPHAGPGHWNDPDMLILGNYGLSYDQSKLQMAVWSILAAPLIMSNDLKTVRPEIREILQNKHIIAVDQDPLGIQGRRLLLKKDIEVWSRPIIPVRTDGNQSYAVAFVSRRSDGAPYAISFRLNELNLVSDKGYIVTDLYDNNRFVGNFRPADVFKTRVIPNGKFKHTLHTISLLSIISNYIILPLLSGVTFFKFEVSFF</sequence>
<dbReference type="GO" id="GO:0009311">
    <property type="term" value="P:oligosaccharide metabolic process"/>
    <property type="evidence" value="ECO:0007669"/>
    <property type="project" value="TreeGrafter"/>
</dbReference>
<dbReference type="Gene3D" id="3.20.20.70">
    <property type="entry name" value="Aldolase class I"/>
    <property type="match status" value="1"/>
</dbReference>
<protein>
    <recommendedName>
        <fullName evidence="11">Alpha-galactosidase</fullName>
        <ecNumber evidence="11">3.2.1.-</ecNumber>
    </recommendedName>
</protein>